<feature type="compositionally biased region" description="Acidic residues" evidence="1">
    <location>
        <begin position="531"/>
        <end position="541"/>
    </location>
</feature>
<feature type="region of interest" description="Disordered" evidence="1">
    <location>
        <begin position="2104"/>
        <end position="2140"/>
    </location>
</feature>
<feature type="compositionally biased region" description="Low complexity" evidence="1">
    <location>
        <begin position="354"/>
        <end position="372"/>
    </location>
</feature>
<feature type="region of interest" description="Disordered" evidence="1">
    <location>
        <begin position="266"/>
        <end position="1027"/>
    </location>
</feature>
<proteinExistence type="predicted"/>
<feature type="compositionally biased region" description="Basic and acidic residues" evidence="1">
    <location>
        <begin position="704"/>
        <end position="727"/>
    </location>
</feature>
<feature type="compositionally biased region" description="Low complexity" evidence="1">
    <location>
        <begin position="760"/>
        <end position="772"/>
    </location>
</feature>
<feature type="compositionally biased region" description="Low complexity" evidence="1">
    <location>
        <begin position="735"/>
        <end position="745"/>
    </location>
</feature>
<feature type="region of interest" description="Disordered" evidence="1">
    <location>
        <begin position="1657"/>
        <end position="1914"/>
    </location>
</feature>
<feature type="compositionally biased region" description="Polar residues" evidence="1">
    <location>
        <begin position="588"/>
        <end position="597"/>
    </location>
</feature>
<sequence>MSASQTQDSRSGQSAEQRRRKRREKAAKARGPEPKNIVSGAGQPLDAGVRRDLEEQLGHDLSRVRLHTGPEAGRLTELLGADAVAVGQDVFFREGAYRPGTTDGQRLLVHELLHTVQNPHGLGALRAGREPGAVSLPQQAIEQEAESVAQALARPEAAGNGRSAPGTPELETGQTTPGWLRYATVDADRNRLEQIDPATMLDRLANSVVRSLRADPEDLSKRTRQQLGRLPEELLDRVLERLEDRLLGSEQDKVLDLVEEIEADAALGGDAERPPLDAPAVEPDAAEELRQERESEQRSVEEEQARQERPALAPGPEKDRAEGENAPGSTPRNGGTAESGSTPQGGGAPRGWQEPGAAAGHERAPAASQGQPGAAGGPGAATSEPAGASAGGAGQAREQKSEGSGAGAREDKQDGGGNKQGGQDKQDGGGNKHGGQDKQDGGGNKHGGQDKQGAKDKEEASRQGAAAANKEESAAENRPGAAEQPTAGHKVQQEDQGGKEKPGGPATAAGRDTGLPGRTSRLDGVRNQDLEGPEETAEDDPFGSGSESEVDVGGAEKSAWDVKLQPDDFLPEQDPDVSGVPTADKLDPSSSGGQSAPSFPAPPVTRADKVQAERDAEDAEDGAAGLEPEGTDAEAPAEPDPSVETEGGPGDGLLGGLEAERDGESRTGPGAPSKDPKSGDDPKAGPVAAQKTVQEAPGNSEGGGAEKEAAAKEAENTPAAGDKDQGAQEKQSQKAAGGTAAAPGTAGEGEQKQPGAASKGSATTGQAQAGAAGSAGGEEQAADAKSPSPARGTHVPGGSGADTPGGASKEAADGTQSGSSDAGPTRSEDAAPAASSAKAAEAPAPAPAAPVSAPAPKQAPGEAPKDAPKASKEAPAPEAAPAPRAPRGGGGGGAAGVGGGKGSASGKGRKKDSAPAPNLSQVSPEAGLSTASKLKPHTALQAMGGVGGAVDRTVGDEHQQLAAAPPTMQRPAGAPQTLEGKPKADAPARYSQDPARKSEAPKDEKAEVTGEKKPEGQIEAEKAEEPGGWDTFKMALGFVGAKIVNGVTSFFGADEPVVDPQELAAKFAGLPTKDEALKQAQAGNAPGVGMQGAAEQTAGEQGAAVDSKGRETVATGKDDAARPMGENQVYPNAPEEQLKGKVPGQQGGKGGVPGGEGAGTGAVPAEAASEVAEHDRGPEFQRAFTHGQKGMSEGRQVKDRDFRDSQQKHKQQVDSEVGKNTDAQASERGKTLDEVTSQRADWRTEQDEELKKLGTKKTEKHEKVRKDVKEREKKTDDDVEQEKKDSDKKIQDKATTAESDAKNKTDTAAKESGNWVTKAFEWLKEKVIEIKNAIVRIIRAARDAVVGFIKNFKENAERWINEARAFIVDTVKNLINDLIEFAKAMVRAVIELANRVRKFITDLIAAAIAFVTKLAAQLKQIVSDLLNAIAKLLSDILNVLKKMLMDVVRAVVDAVKTVLDYASKLLAGLGEFMMIAVDFLSDPGGWLGGARNSAVDGAKNHLFREVQAAVKSWFQSKIEEIIGIPRAILDKLIKGGYTLEKIVKETWDAIVPQLPFIIGEIVITKVVAKLIPGAGWVMAVIDAIRTAIGALGEILRAMGAVLDWLKAVRQGGAGVLFAKAVAAGIVALLELAYEALLSGIGKYVAKVGRRLKGVAAKLGKPDRGGDKPKPARGDDPKPADTKPARPASTDTLPKPGKATGPGTKPNAKPEPKADPNRPTRQAPGRNRGPGKDQDTTAGKPKDDITGGDKRPTGKDGPGRPATDKDAPGKPDTRPTPAPKPKPKPEPKPKPKPEPDAKPKPKDDASGKPRDDKDTTRPKDDGKTPPKDQDPAKPTSDEPKSDEPKHKGADRDPKKPASKGEKDGGRKPKPEDRDKGPKKPTDGKPKEKGPAEEKQKKKDERKKEEDSKESKDARLEKIVARLRPKLTGVTQRGIGNLPLRALLKTLRSWYRLTALQQQKTGEQEKITAVLNPQKDARDHLEHARNIIEGNEPDFARAIGSQANRVATDPRVAGLAAAVNAAQAQGQSARDAARKAAREQGERDGLSDKQIKDRERQAAATVPPRPAAAPIVESVAMRTGARPIGYETIDMAARSHMAAIVGELHRGARGKSNPANTQVQTGLGSGHYHQKPAKAGGTPRDAIPQKLQKLEDAIVRDMQGTTLSSTQKHATARERIQKAYFEILQGRIPSDKFFRQDPEAVKTIAGAARLMGVVEGGRHITASLTGIMAWKASTIPDVTWENVVNDMNYMAPKDAPKSADYMYDPEQLARDHSKKTEPGLTSHGRKINTATPKMQARMTSLLIHSFAQYKAENIYLGKQQLIDEFPDWVLKNSVPYLSPEGGLKASSAPGPGWVQTGDGLWVPQ</sequence>
<organism evidence="3 4">
    <name type="scientific">Streptomyces chartreusis NRRL 3882</name>
    <dbReference type="NCBI Taxonomy" id="1079985"/>
    <lineage>
        <taxon>Bacteria</taxon>
        <taxon>Bacillati</taxon>
        <taxon>Actinomycetota</taxon>
        <taxon>Actinomycetes</taxon>
        <taxon>Kitasatosporales</taxon>
        <taxon>Streptomycetaceae</taxon>
        <taxon>Streptomyces</taxon>
    </lineage>
</organism>
<feature type="compositionally biased region" description="Basic and acidic residues" evidence="1">
    <location>
        <begin position="1707"/>
        <end position="1717"/>
    </location>
</feature>
<protein>
    <recommendedName>
        <fullName evidence="2">eCIS core domain-containing protein</fullName>
    </recommendedName>
</protein>
<feature type="compositionally biased region" description="Polar residues" evidence="1">
    <location>
        <begin position="1"/>
        <end position="15"/>
    </location>
</feature>
<dbReference type="EMBL" id="LT963352">
    <property type="protein sequence ID" value="SOR83640.1"/>
    <property type="molecule type" value="Genomic_DNA"/>
</dbReference>
<gene>
    <name evidence="3" type="ORF">SCNRRL3882_7086</name>
</gene>
<name>A0A2N9BJU8_STRCX</name>
<feature type="compositionally biased region" description="Basic and acidic residues" evidence="1">
    <location>
        <begin position="520"/>
        <end position="529"/>
    </location>
</feature>
<feature type="compositionally biased region" description="Low complexity" evidence="1">
    <location>
        <begin position="830"/>
        <end position="862"/>
    </location>
</feature>
<feature type="compositionally biased region" description="Low complexity" evidence="1">
    <location>
        <begin position="1091"/>
        <end position="1104"/>
    </location>
</feature>
<feature type="compositionally biased region" description="Basic and acidic residues" evidence="1">
    <location>
        <begin position="674"/>
        <end position="683"/>
    </location>
</feature>
<reference evidence="4" key="1">
    <citation type="submission" date="2017-11" db="EMBL/GenBank/DDBJ databases">
        <authorList>
            <person name="Wibberg D."/>
        </authorList>
    </citation>
    <scope>NUCLEOTIDE SEQUENCE [LARGE SCALE GENOMIC DNA]</scope>
</reference>
<feature type="compositionally biased region" description="Basic and acidic residues" evidence="1">
    <location>
        <begin position="1299"/>
        <end position="1309"/>
    </location>
</feature>
<feature type="compositionally biased region" description="Basic and acidic residues" evidence="1">
    <location>
        <begin position="1782"/>
        <end position="1914"/>
    </location>
</feature>
<evidence type="ECO:0000256" key="1">
    <source>
        <dbReference type="SAM" id="MobiDB-lite"/>
    </source>
</evidence>
<keyword evidence="4" id="KW-1185">Reference proteome</keyword>
<feature type="compositionally biased region" description="Polar residues" evidence="1">
    <location>
        <begin position="327"/>
        <end position="342"/>
    </location>
</feature>
<evidence type="ECO:0000259" key="2">
    <source>
        <dbReference type="Pfam" id="PF13699"/>
    </source>
</evidence>
<feature type="region of interest" description="Disordered" evidence="1">
    <location>
        <begin position="2020"/>
        <end position="2065"/>
    </location>
</feature>
<feature type="compositionally biased region" description="Gly residues" evidence="1">
    <location>
        <begin position="1145"/>
        <end position="1160"/>
    </location>
</feature>
<feature type="region of interest" description="Disordered" evidence="1">
    <location>
        <begin position="1"/>
        <end position="53"/>
    </location>
</feature>
<dbReference type="InterPro" id="IPR025295">
    <property type="entry name" value="eCIS_core_dom"/>
</dbReference>
<feature type="compositionally biased region" description="Basic and acidic residues" evidence="1">
    <location>
        <begin position="1659"/>
        <end position="1683"/>
    </location>
</feature>
<evidence type="ECO:0000313" key="4">
    <source>
        <dbReference type="Proteomes" id="UP000235464"/>
    </source>
</evidence>
<feature type="compositionally biased region" description="Basic and acidic residues" evidence="1">
    <location>
        <begin position="1195"/>
        <end position="1233"/>
    </location>
</feature>
<feature type="compositionally biased region" description="Basic and acidic residues" evidence="1">
    <location>
        <begin position="287"/>
        <end position="309"/>
    </location>
</feature>
<dbReference type="RefSeq" id="WP_102514915.1">
    <property type="nucleotide sequence ID" value="NZ_LT962942.1"/>
</dbReference>
<feature type="compositionally biased region" description="Polar residues" evidence="1">
    <location>
        <begin position="2111"/>
        <end position="2120"/>
    </location>
</feature>
<dbReference type="OrthoDB" id="9153660at2"/>
<feature type="compositionally biased region" description="Acidic residues" evidence="1">
    <location>
        <begin position="629"/>
        <end position="643"/>
    </location>
</feature>
<feature type="compositionally biased region" description="Gly residues" evidence="1">
    <location>
        <begin position="887"/>
        <end position="905"/>
    </location>
</feature>
<feature type="compositionally biased region" description="Basic and acidic residues" evidence="1">
    <location>
        <begin position="1729"/>
        <end position="1772"/>
    </location>
</feature>
<feature type="region of interest" description="Disordered" evidence="1">
    <location>
        <begin position="153"/>
        <end position="177"/>
    </location>
</feature>
<dbReference type="Pfam" id="PF13699">
    <property type="entry name" value="eCIS_core"/>
    <property type="match status" value="1"/>
</dbReference>
<feature type="compositionally biased region" description="Basic and acidic residues" evidence="1">
    <location>
        <begin position="1107"/>
        <end position="1121"/>
    </location>
</feature>
<feature type="compositionally biased region" description="Basic and acidic residues" evidence="1">
    <location>
        <begin position="1240"/>
        <end position="1292"/>
    </location>
</feature>
<feature type="compositionally biased region" description="Basic and acidic residues" evidence="1">
    <location>
        <begin position="863"/>
        <end position="872"/>
    </location>
</feature>
<evidence type="ECO:0000313" key="3">
    <source>
        <dbReference type="EMBL" id="SOR83640.1"/>
    </source>
</evidence>
<feature type="compositionally biased region" description="Basic and acidic residues" evidence="1">
    <location>
        <begin position="2029"/>
        <end position="2055"/>
    </location>
</feature>
<feature type="region of interest" description="Disordered" evidence="1">
    <location>
        <begin position="1084"/>
        <end position="1310"/>
    </location>
</feature>
<dbReference type="Proteomes" id="UP000235464">
    <property type="component" value="Chromosome I"/>
</dbReference>
<feature type="compositionally biased region" description="Low complexity" evidence="1">
    <location>
        <begin position="1161"/>
        <end position="1170"/>
    </location>
</feature>
<feature type="compositionally biased region" description="Low complexity" evidence="1">
    <location>
        <begin position="543"/>
        <end position="553"/>
    </location>
</feature>
<dbReference type="PANTHER" id="PTHR34491">
    <property type="entry name" value="A-TYPE INCLUSION PROTEIN, PUTATIVE-RELATED"/>
    <property type="match status" value="1"/>
</dbReference>
<accession>A0A2N9BJU8</accession>
<feature type="compositionally biased region" description="Basic and acidic residues" evidence="1">
    <location>
        <begin position="491"/>
        <end position="502"/>
    </location>
</feature>
<feature type="compositionally biased region" description="Basic and acidic residues" evidence="1">
    <location>
        <begin position="447"/>
        <end position="461"/>
    </location>
</feature>
<feature type="domain" description="eCIS core" evidence="2">
    <location>
        <begin position="44"/>
        <end position="119"/>
    </location>
</feature>
<dbReference type="PANTHER" id="PTHR34491:SF74">
    <property type="entry name" value="DUF4456 DOMAIN-CONTAINING PROTEIN"/>
    <property type="match status" value="1"/>
</dbReference>
<feature type="compositionally biased region" description="Basic and acidic residues" evidence="1">
    <location>
        <begin position="994"/>
        <end position="1025"/>
    </location>
</feature>